<dbReference type="EMBL" id="JAFFHA010000007">
    <property type="protein sequence ID" value="KAK4653092.1"/>
    <property type="molecule type" value="Genomic_DNA"/>
</dbReference>
<evidence type="ECO:0000313" key="2">
    <source>
        <dbReference type="EMBL" id="KAK4653092.1"/>
    </source>
</evidence>
<protein>
    <submittedName>
        <fullName evidence="2">Uncharacterized protein</fullName>
    </submittedName>
</protein>
<name>A0ABR0GBP8_9PEZI</name>
<dbReference type="GeneID" id="87903626"/>
<accession>A0ABR0GBP8</accession>
<gene>
    <name evidence="2" type="ORF">QC762_0080040</name>
</gene>
<evidence type="ECO:0000256" key="1">
    <source>
        <dbReference type="SAM" id="MobiDB-lite"/>
    </source>
</evidence>
<evidence type="ECO:0000313" key="3">
    <source>
        <dbReference type="Proteomes" id="UP001323405"/>
    </source>
</evidence>
<reference evidence="2 3" key="1">
    <citation type="journal article" date="2023" name="bioRxiv">
        <title>High-quality genome assemblies of four members of thePodospora anserinaspecies complex.</title>
        <authorList>
            <person name="Ament-Velasquez S.L."/>
            <person name="Vogan A.A."/>
            <person name="Wallerman O."/>
            <person name="Hartmann F."/>
            <person name="Gautier V."/>
            <person name="Silar P."/>
            <person name="Giraud T."/>
            <person name="Johannesson H."/>
        </authorList>
    </citation>
    <scope>NUCLEOTIDE SEQUENCE [LARGE SCALE GENOMIC DNA]</scope>
    <source>
        <strain evidence="2 3">CBS 415.72m</strain>
    </source>
</reference>
<organism evidence="2 3">
    <name type="scientific">Podospora pseudocomata</name>
    <dbReference type="NCBI Taxonomy" id="2093779"/>
    <lineage>
        <taxon>Eukaryota</taxon>
        <taxon>Fungi</taxon>
        <taxon>Dikarya</taxon>
        <taxon>Ascomycota</taxon>
        <taxon>Pezizomycotina</taxon>
        <taxon>Sordariomycetes</taxon>
        <taxon>Sordariomycetidae</taxon>
        <taxon>Sordariales</taxon>
        <taxon>Podosporaceae</taxon>
        <taxon>Podospora</taxon>
    </lineage>
</organism>
<dbReference type="Proteomes" id="UP001323405">
    <property type="component" value="Unassembled WGS sequence"/>
</dbReference>
<feature type="region of interest" description="Disordered" evidence="1">
    <location>
        <begin position="1"/>
        <end position="21"/>
    </location>
</feature>
<comment type="caution">
    <text evidence="2">The sequence shown here is derived from an EMBL/GenBank/DDBJ whole genome shotgun (WGS) entry which is preliminary data.</text>
</comment>
<dbReference type="RefSeq" id="XP_062742067.1">
    <property type="nucleotide sequence ID" value="XM_062883895.1"/>
</dbReference>
<proteinExistence type="predicted"/>
<keyword evidence="3" id="KW-1185">Reference proteome</keyword>
<sequence length="250" mass="27617">MPCGFQRPHRSQRSITSKTGQTGLQLIVAKHQAGRDPAQSRILMDAAEVDWAETFPQRNCRVRAVGSSCPMAAPGASIKSQPSHILFPPMPCLQDPWFFCFPRFPQAHDSHNNHPRGGRSKKICYAPESFSFNFANRITNNGRQILWHAFAFRIRLELMLEPKRPLEPDPAQPAPDVCEVGKSAIPPSIPAHPSFAQVSPDRRMFLAARDGSHSGHGNPIMGPNLACHLSSVLGELQRPLPGSRSRVVLV</sequence>